<reference evidence="2 3" key="1">
    <citation type="submission" date="2011-02" db="EMBL/GenBank/DDBJ databases">
        <authorList>
            <person name="Weinstock G."/>
            <person name="Sodergren E."/>
            <person name="Clifton S."/>
            <person name="Fulton L."/>
            <person name="Fulton B."/>
            <person name="Courtney L."/>
            <person name="Fronick C."/>
            <person name="Harrison M."/>
            <person name="Strong C."/>
            <person name="Farmer C."/>
            <person name="Delahaunty K."/>
            <person name="Markovic C."/>
            <person name="Hall O."/>
            <person name="Minx P."/>
            <person name="Tomlinson C."/>
            <person name="Mitreva M."/>
            <person name="Hou S."/>
            <person name="Chen J."/>
            <person name="Wollam A."/>
            <person name="Pepin K.H."/>
            <person name="Johnson M."/>
            <person name="Bhonagiri V."/>
            <person name="Zhang X."/>
            <person name="Suruliraj S."/>
            <person name="Warren W."/>
            <person name="Chinwalla A."/>
            <person name="Mardis E.R."/>
            <person name="Wilson R.K."/>
        </authorList>
    </citation>
    <scope>NUCLEOTIDE SEQUENCE [LARGE SCALE GENOMIC DNA]</scope>
    <source>
        <strain evidence="2 3">YIT 11859</strain>
    </source>
</reference>
<accession>F3QJX4</accession>
<dbReference type="GO" id="GO:0015074">
    <property type="term" value="P:DNA integration"/>
    <property type="evidence" value="ECO:0007669"/>
    <property type="project" value="InterPro"/>
</dbReference>
<dbReference type="SUPFAM" id="SSF56349">
    <property type="entry name" value="DNA breaking-rejoining enzymes"/>
    <property type="match status" value="1"/>
</dbReference>
<dbReference type="Gene3D" id="1.10.443.10">
    <property type="entry name" value="Intergrase catalytic core"/>
    <property type="match status" value="1"/>
</dbReference>
<dbReference type="HOGENOM" id="CLU_1330881_0_0_4"/>
<dbReference type="EMBL" id="AFBP01000031">
    <property type="protein sequence ID" value="EGG55127.1"/>
    <property type="molecule type" value="Genomic_DNA"/>
</dbReference>
<organism evidence="2 3">
    <name type="scientific">Parasutterella excrementihominis YIT 11859</name>
    <dbReference type="NCBI Taxonomy" id="762966"/>
    <lineage>
        <taxon>Bacteria</taxon>
        <taxon>Pseudomonadati</taxon>
        <taxon>Pseudomonadota</taxon>
        <taxon>Betaproteobacteria</taxon>
        <taxon>Burkholderiales</taxon>
        <taxon>Sutterellaceae</taxon>
        <taxon>Parasutterella</taxon>
    </lineage>
</organism>
<dbReference type="InterPro" id="IPR011010">
    <property type="entry name" value="DNA_brk_join_enz"/>
</dbReference>
<dbReference type="eggNOG" id="COG0582">
    <property type="taxonomic scope" value="Bacteria"/>
</dbReference>
<dbReference type="GO" id="GO:0003677">
    <property type="term" value="F:DNA binding"/>
    <property type="evidence" value="ECO:0007669"/>
    <property type="project" value="InterPro"/>
</dbReference>
<dbReference type="AlphaFoldDB" id="F3QJX4"/>
<keyword evidence="3" id="KW-1185">Reference proteome</keyword>
<name>F3QJX4_9BURK</name>
<gene>
    <name evidence="2" type="ORF">HMPREF9439_01231</name>
</gene>
<comment type="caution">
    <text evidence="2">The sequence shown here is derived from an EMBL/GenBank/DDBJ whole genome shotgun (WGS) entry which is preliminary data.</text>
</comment>
<dbReference type="InterPro" id="IPR013762">
    <property type="entry name" value="Integrase-like_cat_sf"/>
</dbReference>
<proteinExistence type="predicted"/>
<evidence type="ECO:0000313" key="3">
    <source>
        <dbReference type="Proteomes" id="UP000005156"/>
    </source>
</evidence>
<protein>
    <recommendedName>
        <fullName evidence="4">Site-specific recombinase, phage integrase family</fullName>
    </recommendedName>
</protein>
<evidence type="ECO:0008006" key="4">
    <source>
        <dbReference type="Google" id="ProtNLM"/>
    </source>
</evidence>
<keyword evidence="1" id="KW-0233">DNA recombination</keyword>
<evidence type="ECO:0000313" key="2">
    <source>
        <dbReference type="EMBL" id="EGG55127.1"/>
    </source>
</evidence>
<sequence>MLGKRAPPSFNLRGRDKRRPCTAEQVQLVMNHQTPKMAFSTELAYRCGLRAHELLTIERTSDKRADKRFYADGREKNLSSKFDGMGDGVRYVVTGKGGLTREIFVPKDLAIQLEQRRLPEPIRVRDRGVFYVQKYDLAGGKKFTDSFAKASERALGWSTGAHGLRHSYAQERLKNLTKNYDYETAKETVSQEMGHFRPDITDAYLR</sequence>
<evidence type="ECO:0000256" key="1">
    <source>
        <dbReference type="ARBA" id="ARBA00023172"/>
    </source>
</evidence>
<dbReference type="Proteomes" id="UP000005156">
    <property type="component" value="Unassembled WGS sequence"/>
</dbReference>
<dbReference type="GO" id="GO:0006310">
    <property type="term" value="P:DNA recombination"/>
    <property type="evidence" value="ECO:0007669"/>
    <property type="project" value="UniProtKB-KW"/>
</dbReference>